<evidence type="ECO:0000313" key="9">
    <source>
        <dbReference type="EMBL" id="NYI69141.1"/>
    </source>
</evidence>
<dbReference type="SUPFAM" id="SSF48557">
    <property type="entry name" value="L-aspartase-like"/>
    <property type="match status" value="1"/>
</dbReference>
<feature type="domain" description="Fumarate lyase N-terminal" evidence="7">
    <location>
        <begin position="24"/>
        <end position="313"/>
    </location>
</feature>
<comment type="pathway">
    <text evidence="1 6">Amino-acid biosynthesis; L-arginine biosynthesis; L-arginine from L-ornithine and carbamoyl phosphate: step 3/3.</text>
</comment>
<dbReference type="InterPro" id="IPR008948">
    <property type="entry name" value="L-Aspartase-like"/>
</dbReference>
<evidence type="ECO:0000259" key="7">
    <source>
        <dbReference type="Pfam" id="PF00206"/>
    </source>
</evidence>
<sequence length="477" mass="51210">MTENPENAGPERLSLWGGRFAGGPADALAHLSKSTDFDWRLARYDIAGSRAHARVLHRAGLLTDDELNGMIGALDGLEADVESGAFVAAESDEDVHSALERGLIDRAGPELGGKLRAGRSRNDQIATLGRMYLRDHARSIGTLLVDVVAALEAQASEHLGVPMPGRTHLQHAQPVLLSHHLLAHAWTLIRDLDRLKDWDARAGVSPYGSGALAGSSLGLDPEAVAAELGFNSSAENSIDGTAARDVFAEFSFVTAMIAVDLSRMAEEVILWATKEFSFVTLDDSYSTGSSIMPQKKNPDVAELARGKAGRLIGDLTGLMSTLKGLPLAYNRDLQEDKEPVFDAVDTLEVLLPAFSGMMATLTFNTQKMTELAPQGFALATDIAEWLVRQGVPFRQAHELSGEAVQLCEERGVELWDLSDDDFAGISPHLTPAVREVLTTEGSLASRNAKGGTAPDAVRHQLDNLRAEIAGAQSWVHS</sequence>
<dbReference type="HAMAP" id="MF_00006">
    <property type="entry name" value="Arg_succ_lyase"/>
    <property type="match status" value="1"/>
</dbReference>
<gene>
    <name evidence="6" type="primary">argH</name>
    <name evidence="9" type="ORF">BJY26_003447</name>
</gene>
<evidence type="ECO:0000256" key="2">
    <source>
        <dbReference type="ARBA" id="ARBA00012338"/>
    </source>
</evidence>
<comment type="similarity">
    <text evidence="6">Belongs to the lyase 1 family. Argininosuccinate lyase subfamily.</text>
</comment>
<comment type="catalytic activity">
    <reaction evidence="6">
        <text>2-(N(omega)-L-arginino)succinate = fumarate + L-arginine</text>
        <dbReference type="Rhea" id="RHEA:24020"/>
        <dbReference type="ChEBI" id="CHEBI:29806"/>
        <dbReference type="ChEBI" id="CHEBI:32682"/>
        <dbReference type="ChEBI" id="CHEBI:57472"/>
        <dbReference type="EC" id="4.3.2.1"/>
    </reaction>
</comment>
<dbReference type="Pfam" id="PF14698">
    <property type="entry name" value="ASL_C2"/>
    <property type="match status" value="1"/>
</dbReference>
<dbReference type="InterPro" id="IPR029419">
    <property type="entry name" value="Arg_succ_lyase_C"/>
</dbReference>
<dbReference type="FunFam" id="1.20.200.10:FF:000015">
    <property type="entry name" value="argininosuccinate lyase isoform X2"/>
    <property type="match status" value="1"/>
</dbReference>
<dbReference type="Pfam" id="PF00206">
    <property type="entry name" value="Lyase_1"/>
    <property type="match status" value="1"/>
</dbReference>
<keyword evidence="5 6" id="KW-0456">Lyase</keyword>
<evidence type="ECO:0000259" key="8">
    <source>
        <dbReference type="Pfam" id="PF14698"/>
    </source>
</evidence>
<protein>
    <recommendedName>
        <fullName evidence="2 6">Argininosuccinate lyase</fullName>
        <shortName evidence="6">ASAL</shortName>
        <ecNumber evidence="2 6">4.3.2.1</ecNumber>
    </recommendedName>
    <alternativeName>
        <fullName evidence="6">Arginosuccinase</fullName>
    </alternativeName>
</protein>
<dbReference type="FunFam" id="1.10.40.30:FF:000001">
    <property type="entry name" value="Argininosuccinate lyase"/>
    <property type="match status" value="1"/>
</dbReference>
<dbReference type="GO" id="GO:0005829">
    <property type="term" value="C:cytosol"/>
    <property type="evidence" value="ECO:0007669"/>
    <property type="project" value="TreeGrafter"/>
</dbReference>
<dbReference type="PANTHER" id="PTHR43814:SF1">
    <property type="entry name" value="ARGININOSUCCINATE LYASE"/>
    <property type="match status" value="1"/>
</dbReference>
<dbReference type="GO" id="GO:0042450">
    <property type="term" value="P:L-arginine biosynthetic process via ornithine"/>
    <property type="evidence" value="ECO:0007669"/>
    <property type="project" value="UniProtKB-UniRule"/>
</dbReference>
<dbReference type="InterPro" id="IPR020557">
    <property type="entry name" value="Fumarate_lyase_CS"/>
</dbReference>
<dbReference type="Gene3D" id="1.10.40.30">
    <property type="entry name" value="Fumarase/aspartase (C-terminal domain)"/>
    <property type="match status" value="1"/>
</dbReference>
<name>A0A7Z0IJ75_9MICO</name>
<feature type="domain" description="Argininosuccinate lyase C-terminal" evidence="8">
    <location>
        <begin position="376"/>
        <end position="443"/>
    </location>
</feature>
<dbReference type="Gene3D" id="1.20.200.10">
    <property type="entry name" value="Fumarase/aspartase (Central domain)"/>
    <property type="match status" value="1"/>
</dbReference>
<evidence type="ECO:0000256" key="3">
    <source>
        <dbReference type="ARBA" id="ARBA00022571"/>
    </source>
</evidence>
<reference evidence="9 10" key="1">
    <citation type="submission" date="2020-07" db="EMBL/GenBank/DDBJ databases">
        <title>Sequencing the genomes of 1000 actinobacteria strains.</title>
        <authorList>
            <person name="Klenk H.-P."/>
        </authorList>
    </citation>
    <scope>NUCLEOTIDE SEQUENCE [LARGE SCALE GENOMIC DNA]</scope>
    <source>
        <strain evidence="9 10">DSM 26341</strain>
    </source>
</reference>
<dbReference type="CDD" id="cd01359">
    <property type="entry name" value="Argininosuccinate_lyase"/>
    <property type="match status" value="1"/>
</dbReference>
<evidence type="ECO:0000256" key="1">
    <source>
        <dbReference type="ARBA" id="ARBA00004941"/>
    </source>
</evidence>
<dbReference type="UniPathway" id="UPA00068">
    <property type="reaction ID" value="UER00114"/>
</dbReference>
<dbReference type="PANTHER" id="PTHR43814">
    <property type="entry name" value="ARGININOSUCCINATE LYASE"/>
    <property type="match status" value="1"/>
</dbReference>
<evidence type="ECO:0000313" key="10">
    <source>
        <dbReference type="Proteomes" id="UP000539111"/>
    </source>
</evidence>
<evidence type="ECO:0000256" key="5">
    <source>
        <dbReference type="ARBA" id="ARBA00023239"/>
    </source>
</evidence>
<dbReference type="PRINTS" id="PR00145">
    <property type="entry name" value="ARGSUCLYASE"/>
</dbReference>
<dbReference type="InterPro" id="IPR022761">
    <property type="entry name" value="Fumarate_lyase_N"/>
</dbReference>
<keyword evidence="6" id="KW-0963">Cytoplasm</keyword>
<dbReference type="Gene3D" id="1.10.275.10">
    <property type="entry name" value="Fumarase/aspartase (N-terminal domain)"/>
    <property type="match status" value="1"/>
</dbReference>
<dbReference type="EC" id="4.3.2.1" evidence="2 6"/>
<dbReference type="RefSeq" id="WP_179429408.1">
    <property type="nucleotide sequence ID" value="NZ_JACBZP010000001.1"/>
</dbReference>
<evidence type="ECO:0000256" key="4">
    <source>
        <dbReference type="ARBA" id="ARBA00022605"/>
    </source>
</evidence>
<dbReference type="AlphaFoldDB" id="A0A7Z0IJ75"/>
<dbReference type="InterPro" id="IPR024083">
    <property type="entry name" value="Fumarase/histidase_N"/>
</dbReference>
<dbReference type="InterPro" id="IPR000362">
    <property type="entry name" value="Fumarate_lyase_fam"/>
</dbReference>
<dbReference type="EMBL" id="JACBZP010000001">
    <property type="protein sequence ID" value="NYI69141.1"/>
    <property type="molecule type" value="Genomic_DNA"/>
</dbReference>
<dbReference type="PRINTS" id="PR00149">
    <property type="entry name" value="FUMRATELYASE"/>
</dbReference>
<proteinExistence type="inferred from homology"/>
<evidence type="ECO:0000256" key="6">
    <source>
        <dbReference type="HAMAP-Rule" id="MF_00006"/>
    </source>
</evidence>
<keyword evidence="10" id="KW-1185">Reference proteome</keyword>
<dbReference type="GO" id="GO:0004056">
    <property type="term" value="F:argininosuccinate lyase activity"/>
    <property type="evidence" value="ECO:0007669"/>
    <property type="project" value="UniProtKB-UniRule"/>
</dbReference>
<comment type="subcellular location">
    <subcellularLocation>
        <location evidence="6">Cytoplasm</location>
    </subcellularLocation>
</comment>
<accession>A0A7Z0IJ75</accession>
<dbReference type="Proteomes" id="UP000539111">
    <property type="component" value="Unassembled WGS sequence"/>
</dbReference>
<keyword evidence="4 6" id="KW-0028">Amino-acid biosynthesis</keyword>
<dbReference type="PROSITE" id="PS00163">
    <property type="entry name" value="FUMARATE_LYASES"/>
    <property type="match status" value="1"/>
</dbReference>
<comment type="caution">
    <text evidence="9">The sequence shown here is derived from an EMBL/GenBank/DDBJ whole genome shotgun (WGS) entry which is preliminary data.</text>
</comment>
<dbReference type="NCBIfam" id="TIGR00838">
    <property type="entry name" value="argH"/>
    <property type="match status" value="1"/>
</dbReference>
<keyword evidence="3 6" id="KW-0055">Arginine biosynthesis</keyword>
<organism evidence="9 10">
    <name type="scientific">Spelaeicoccus albus</name>
    <dbReference type="NCBI Taxonomy" id="1280376"/>
    <lineage>
        <taxon>Bacteria</taxon>
        <taxon>Bacillati</taxon>
        <taxon>Actinomycetota</taxon>
        <taxon>Actinomycetes</taxon>
        <taxon>Micrococcales</taxon>
        <taxon>Brevibacteriaceae</taxon>
        <taxon>Spelaeicoccus</taxon>
    </lineage>
</organism>
<dbReference type="InterPro" id="IPR009049">
    <property type="entry name" value="Argininosuccinate_lyase"/>
</dbReference>